<organism evidence="1 2">
    <name type="scientific">Streptacidiphilus pinicola</name>
    <dbReference type="NCBI Taxonomy" id="2219663"/>
    <lineage>
        <taxon>Bacteria</taxon>
        <taxon>Bacillati</taxon>
        <taxon>Actinomycetota</taxon>
        <taxon>Actinomycetes</taxon>
        <taxon>Kitasatosporales</taxon>
        <taxon>Streptomycetaceae</taxon>
        <taxon>Streptacidiphilus</taxon>
    </lineage>
</organism>
<protein>
    <submittedName>
        <fullName evidence="1">Uncharacterized protein</fullName>
    </submittedName>
</protein>
<proteinExistence type="predicted"/>
<sequence>MTRSDGPLSNDAHYLQSTAHLFSWEVEWEPDGSVRMSRGDQTVRAFFGHDGAFWFGRTNGPDTTDRELALSETVAALELRGDPSMPPAA</sequence>
<dbReference type="AlphaFoldDB" id="A0A2X0IT65"/>
<dbReference type="RefSeq" id="WP_111499884.1">
    <property type="nucleotide sequence ID" value="NZ_QKYN01000027.1"/>
</dbReference>
<comment type="caution">
    <text evidence="1">The sequence shown here is derived from an EMBL/GenBank/DDBJ whole genome shotgun (WGS) entry which is preliminary data.</text>
</comment>
<evidence type="ECO:0000313" key="1">
    <source>
        <dbReference type="EMBL" id="RAG86471.1"/>
    </source>
</evidence>
<evidence type="ECO:0000313" key="2">
    <source>
        <dbReference type="Proteomes" id="UP000248889"/>
    </source>
</evidence>
<dbReference type="OrthoDB" id="3854750at2"/>
<keyword evidence="2" id="KW-1185">Reference proteome</keyword>
<name>A0A2X0IT65_9ACTN</name>
<gene>
    <name evidence="1" type="ORF">DN069_06580</name>
</gene>
<accession>A0A2X0IT65</accession>
<dbReference type="EMBL" id="QKYN01000027">
    <property type="protein sequence ID" value="RAG86471.1"/>
    <property type="molecule type" value="Genomic_DNA"/>
</dbReference>
<reference evidence="1 2" key="1">
    <citation type="submission" date="2018-06" db="EMBL/GenBank/DDBJ databases">
        <title>Streptacidiphilus pinicola sp. nov., isolated from pine grove soil.</title>
        <authorList>
            <person name="Roh S.G."/>
            <person name="Park S."/>
            <person name="Kim M.-K."/>
            <person name="Yun B.-R."/>
            <person name="Park J."/>
            <person name="Kim M.J."/>
            <person name="Kim Y.S."/>
            <person name="Kim S.B."/>
        </authorList>
    </citation>
    <scope>NUCLEOTIDE SEQUENCE [LARGE SCALE GENOMIC DNA]</scope>
    <source>
        <strain evidence="1 2">MMS16-CNU450</strain>
    </source>
</reference>
<dbReference type="Proteomes" id="UP000248889">
    <property type="component" value="Unassembled WGS sequence"/>
</dbReference>